<feature type="compositionally biased region" description="Polar residues" evidence="6">
    <location>
        <begin position="384"/>
        <end position="394"/>
    </location>
</feature>
<evidence type="ECO:0000256" key="2">
    <source>
        <dbReference type="ARBA" id="ARBA00023015"/>
    </source>
</evidence>
<dbReference type="GO" id="GO:0006352">
    <property type="term" value="P:DNA-templated transcription initiation"/>
    <property type="evidence" value="ECO:0007669"/>
    <property type="project" value="InterPro"/>
</dbReference>
<dbReference type="Proteomes" id="UP000502677">
    <property type="component" value="Chromosome"/>
</dbReference>
<dbReference type="InterPro" id="IPR014284">
    <property type="entry name" value="RNA_pol_sigma-70_dom"/>
</dbReference>
<dbReference type="KEGG" id="lvi:G7068_12260"/>
<keyword evidence="7" id="KW-0812">Transmembrane</keyword>
<feature type="region of interest" description="Disordered" evidence="6">
    <location>
        <begin position="334"/>
        <end position="444"/>
    </location>
</feature>
<dbReference type="EMBL" id="CP049863">
    <property type="protein sequence ID" value="QIK63881.1"/>
    <property type="molecule type" value="Genomic_DNA"/>
</dbReference>
<dbReference type="InterPro" id="IPR013249">
    <property type="entry name" value="RNA_pol_sigma70_r4_t2"/>
</dbReference>
<keyword evidence="7" id="KW-0472">Membrane</keyword>
<evidence type="ECO:0000259" key="8">
    <source>
        <dbReference type="Pfam" id="PF04542"/>
    </source>
</evidence>
<dbReference type="Gene3D" id="1.10.1740.10">
    <property type="match status" value="1"/>
</dbReference>
<evidence type="ECO:0000256" key="7">
    <source>
        <dbReference type="SAM" id="Phobius"/>
    </source>
</evidence>
<keyword evidence="3" id="KW-0731">Sigma factor</keyword>
<feature type="compositionally biased region" description="Pro residues" evidence="6">
    <location>
        <begin position="399"/>
        <end position="408"/>
    </location>
</feature>
<dbReference type="Pfam" id="PF04542">
    <property type="entry name" value="Sigma70_r2"/>
    <property type="match status" value="1"/>
</dbReference>
<dbReference type="Gene3D" id="1.10.10.10">
    <property type="entry name" value="Winged helix-like DNA-binding domain superfamily/Winged helix DNA-binding domain"/>
    <property type="match status" value="1"/>
</dbReference>
<evidence type="ECO:0000256" key="4">
    <source>
        <dbReference type="ARBA" id="ARBA00023125"/>
    </source>
</evidence>
<evidence type="ECO:0000256" key="6">
    <source>
        <dbReference type="SAM" id="MobiDB-lite"/>
    </source>
</evidence>
<dbReference type="GO" id="GO:0016987">
    <property type="term" value="F:sigma factor activity"/>
    <property type="evidence" value="ECO:0007669"/>
    <property type="project" value="UniProtKB-KW"/>
</dbReference>
<sequence>MTIDNRSVLTGAVVETDEFDEPNSSVQENSRFTDKASDLELLRAVREHDPHAYGELYRRHVDAARAAAFRIAPDLGVDDLVAESFTRIIQAIHRGKGPTESFRPYLYSVIRSVVAEALRKRSPMLGDMEEIADTETPLDRETQNFEHVVLARAFAKLPERWQRVLWHTEVEGLPPREVAKILGENPRVISQLVFRAKRGLREAWVFEHIDTAGMPSDCQAVVKRLEKFGQNELSAGKADEVARHLAWCRSCQSSLEELKYVSSHMGRGLSAVLLLGGGLGVVVSSNAAAPSGAIGAAAGSSSSVLGKVLVGAAILAGITAVPVAMLMNATEHTSKPIAKSESAETATPALLETPVTKTSEKAAPAKEPESMPEPVAAAAPTDVQVDTSTPPVTSNDGGDPPPKDPNPPATETDDDDTWTPPNYPTVVSPPDDLGSSSPTPDSFE</sequence>
<evidence type="ECO:0000313" key="11">
    <source>
        <dbReference type="Proteomes" id="UP000502677"/>
    </source>
</evidence>
<keyword evidence="4" id="KW-0238">DNA-binding</keyword>
<gene>
    <name evidence="10" type="ORF">G7068_12260</name>
</gene>
<dbReference type="AlphaFoldDB" id="A0A6G7XHN9"/>
<feature type="transmembrane region" description="Helical" evidence="7">
    <location>
        <begin position="268"/>
        <end position="288"/>
    </location>
</feature>
<protein>
    <submittedName>
        <fullName evidence="10">Sigma-70 family RNA polymerase sigma factor</fullName>
    </submittedName>
</protein>
<dbReference type="SUPFAM" id="SSF88946">
    <property type="entry name" value="Sigma2 domain of RNA polymerase sigma factors"/>
    <property type="match status" value="1"/>
</dbReference>
<proteinExistence type="inferred from homology"/>
<feature type="transmembrane region" description="Helical" evidence="7">
    <location>
        <begin position="308"/>
        <end position="329"/>
    </location>
</feature>
<name>A0A6G7XHN9_9MICO</name>
<dbReference type="CDD" id="cd06171">
    <property type="entry name" value="Sigma70_r4"/>
    <property type="match status" value="1"/>
</dbReference>
<reference evidence="10 11" key="1">
    <citation type="submission" date="2020-03" db="EMBL/GenBank/DDBJ databases">
        <title>Leucobacter sp. nov., isolated from beetles.</title>
        <authorList>
            <person name="Hyun D.-W."/>
            <person name="Bae J.-W."/>
        </authorList>
    </citation>
    <scope>NUCLEOTIDE SEQUENCE [LARGE SCALE GENOMIC DNA]</scope>
    <source>
        <strain evidence="10 11">HDW9C</strain>
    </source>
</reference>
<evidence type="ECO:0000256" key="1">
    <source>
        <dbReference type="ARBA" id="ARBA00010641"/>
    </source>
</evidence>
<dbReference type="Pfam" id="PF08281">
    <property type="entry name" value="Sigma70_r4_2"/>
    <property type="match status" value="1"/>
</dbReference>
<keyword evidence="5" id="KW-0804">Transcription</keyword>
<dbReference type="PANTHER" id="PTHR43133">
    <property type="entry name" value="RNA POLYMERASE ECF-TYPE SIGMA FACTO"/>
    <property type="match status" value="1"/>
</dbReference>
<dbReference type="InterPro" id="IPR013325">
    <property type="entry name" value="RNA_pol_sigma_r2"/>
</dbReference>
<dbReference type="GO" id="GO:0003677">
    <property type="term" value="F:DNA binding"/>
    <property type="evidence" value="ECO:0007669"/>
    <property type="project" value="UniProtKB-KW"/>
</dbReference>
<evidence type="ECO:0000256" key="3">
    <source>
        <dbReference type="ARBA" id="ARBA00023082"/>
    </source>
</evidence>
<dbReference type="InterPro" id="IPR007627">
    <property type="entry name" value="RNA_pol_sigma70_r2"/>
</dbReference>
<comment type="similarity">
    <text evidence="1">Belongs to the sigma-70 factor family. ECF subfamily.</text>
</comment>
<dbReference type="InterPro" id="IPR036388">
    <property type="entry name" value="WH-like_DNA-bd_sf"/>
</dbReference>
<organism evidence="10 11">
    <name type="scientific">Leucobacter viscericola</name>
    <dbReference type="NCBI Taxonomy" id="2714935"/>
    <lineage>
        <taxon>Bacteria</taxon>
        <taxon>Bacillati</taxon>
        <taxon>Actinomycetota</taxon>
        <taxon>Actinomycetes</taxon>
        <taxon>Micrococcales</taxon>
        <taxon>Microbacteriaceae</taxon>
        <taxon>Leucobacter</taxon>
    </lineage>
</organism>
<evidence type="ECO:0000256" key="5">
    <source>
        <dbReference type="ARBA" id="ARBA00023163"/>
    </source>
</evidence>
<dbReference type="InterPro" id="IPR039425">
    <property type="entry name" value="RNA_pol_sigma-70-like"/>
</dbReference>
<keyword evidence="7" id="KW-1133">Transmembrane helix</keyword>
<feature type="compositionally biased region" description="Polar residues" evidence="6">
    <location>
        <begin position="434"/>
        <end position="444"/>
    </location>
</feature>
<feature type="domain" description="RNA polymerase sigma factor 70 region 4 type 2" evidence="9">
    <location>
        <begin position="150"/>
        <end position="198"/>
    </location>
</feature>
<dbReference type="SUPFAM" id="SSF88659">
    <property type="entry name" value="Sigma3 and sigma4 domains of RNA polymerase sigma factors"/>
    <property type="match status" value="1"/>
</dbReference>
<feature type="compositionally biased region" description="Basic and acidic residues" evidence="6">
    <location>
        <begin position="358"/>
        <end position="369"/>
    </location>
</feature>
<feature type="domain" description="RNA polymerase sigma-70 region 2" evidence="8">
    <location>
        <begin position="56"/>
        <end position="122"/>
    </location>
</feature>
<keyword evidence="11" id="KW-1185">Reference proteome</keyword>
<dbReference type="InterPro" id="IPR013324">
    <property type="entry name" value="RNA_pol_sigma_r3/r4-like"/>
</dbReference>
<accession>A0A6G7XHN9</accession>
<dbReference type="PANTHER" id="PTHR43133:SF8">
    <property type="entry name" value="RNA POLYMERASE SIGMA FACTOR HI_1459-RELATED"/>
    <property type="match status" value="1"/>
</dbReference>
<keyword evidence="2" id="KW-0805">Transcription regulation</keyword>
<dbReference type="RefSeq" id="WP_166292221.1">
    <property type="nucleotide sequence ID" value="NZ_CP049863.1"/>
</dbReference>
<evidence type="ECO:0000259" key="9">
    <source>
        <dbReference type="Pfam" id="PF08281"/>
    </source>
</evidence>
<dbReference type="NCBIfam" id="TIGR02937">
    <property type="entry name" value="sigma70-ECF"/>
    <property type="match status" value="1"/>
</dbReference>
<evidence type="ECO:0000313" key="10">
    <source>
        <dbReference type="EMBL" id="QIK63881.1"/>
    </source>
</evidence>